<keyword evidence="3" id="KW-0274">FAD</keyword>
<dbReference type="AlphaFoldDB" id="A0A845LZG5"/>
<evidence type="ECO:0000313" key="6">
    <source>
        <dbReference type="EMBL" id="MZR11488.1"/>
    </source>
</evidence>
<evidence type="ECO:0000256" key="4">
    <source>
        <dbReference type="ARBA" id="ARBA00023002"/>
    </source>
</evidence>
<evidence type="ECO:0000259" key="5">
    <source>
        <dbReference type="Pfam" id="PF00441"/>
    </source>
</evidence>
<dbReference type="PANTHER" id="PTHR43884:SF20">
    <property type="entry name" value="ACYL-COA DEHYDROGENASE FADE28"/>
    <property type="match status" value="1"/>
</dbReference>
<evidence type="ECO:0000256" key="2">
    <source>
        <dbReference type="ARBA" id="ARBA00022630"/>
    </source>
</evidence>
<dbReference type="SUPFAM" id="SSF47203">
    <property type="entry name" value="Acyl-CoA dehydrogenase C-terminal domain-like"/>
    <property type="match status" value="1"/>
</dbReference>
<dbReference type="RefSeq" id="WP_161349608.1">
    <property type="nucleotide sequence ID" value="NZ_WTUX01000002.1"/>
</dbReference>
<evidence type="ECO:0000313" key="7">
    <source>
        <dbReference type="Proteomes" id="UP000467322"/>
    </source>
</evidence>
<dbReference type="InterPro" id="IPR009075">
    <property type="entry name" value="AcylCo_DH/oxidase_C"/>
</dbReference>
<feature type="domain" description="Acyl-CoA dehydrogenase/oxidase C-terminal" evidence="5">
    <location>
        <begin position="165"/>
        <end position="294"/>
    </location>
</feature>
<accession>A0A845LZG5</accession>
<name>A0A845LZG5_9RHOB</name>
<dbReference type="EMBL" id="WTUX01000002">
    <property type="protein sequence ID" value="MZR11488.1"/>
    <property type="molecule type" value="Genomic_DNA"/>
</dbReference>
<dbReference type="InterPro" id="IPR009100">
    <property type="entry name" value="AcylCoA_DH/oxidase_NM_dom_sf"/>
</dbReference>
<keyword evidence="2" id="KW-0285">Flavoprotein</keyword>
<keyword evidence="4" id="KW-0560">Oxidoreductase</keyword>
<keyword evidence="7" id="KW-1185">Reference proteome</keyword>
<dbReference type="Gene3D" id="1.20.140.10">
    <property type="entry name" value="Butyryl-CoA Dehydrogenase, subunit A, domain 3"/>
    <property type="match status" value="1"/>
</dbReference>
<reference evidence="6 7" key="1">
    <citation type="submission" date="2019-12" db="EMBL/GenBank/DDBJ databases">
        <title>Maritimibacter sp. nov. sp. isolated from sea sand.</title>
        <authorList>
            <person name="Kim J."/>
            <person name="Jeong S.E."/>
            <person name="Jung H.S."/>
            <person name="Jeon C.O."/>
        </authorList>
    </citation>
    <scope>NUCLEOTIDE SEQUENCE [LARGE SCALE GENOMIC DNA]</scope>
    <source>
        <strain evidence="6 7">DP07</strain>
    </source>
</reference>
<dbReference type="SUPFAM" id="SSF56645">
    <property type="entry name" value="Acyl-CoA dehydrogenase NM domain-like"/>
    <property type="match status" value="1"/>
</dbReference>
<comment type="similarity">
    <text evidence="1">Belongs to the acyl-CoA dehydrogenase family.</text>
</comment>
<proteinExistence type="inferred from homology"/>
<dbReference type="PANTHER" id="PTHR43884">
    <property type="entry name" value="ACYL-COA DEHYDROGENASE"/>
    <property type="match status" value="1"/>
</dbReference>
<evidence type="ECO:0000256" key="1">
    <source>
        <dbReference type="ARBA" id="ARBA00009347"/>
    </source>
</evidence>
<organism evidence="6 7">
    <name type="scientific">Maritimibacter harenae</name>
    <dbReference type="NCBI Taxonomy" id="2606218"/>
    <lineage>
        <taxon>Bacteria</taxon>
        <taxon>Pseudomonadati</taxon>
        <taxon>Pseudomonadota</taxon>
        <taxon>Alphaproteobacteria</taxon>
        <taxon>Rhodobacterales</taxon>
        <taxon>Roseobacteraceae</taxon>
        <taxon>Maritimibacter</taxon>
    </lineage>
</organism>
<comment type="caution">
    <text evidence="6">The sequence shown here is derived from an EMBL/GenBank/DDBJ whole genome shotgun (WGS) entry which is preliminary data.</text>
</comment>
<dbReference type="Pfam" id="PF00441">
    <property type="entry name" value="Acyl-CoA_dh_1"/>
    <property type="match status" value="1"/>
</dbReference>
<dbReference type="Proteomes" id="UP000467322">
    <property type="component" value="Unassembled WGS sequence"/>
</dbReference>
<evidence type="ECO:0000256" key="3">
    <source>
        <dbReference type="ARBA" id="ARBA00022827"/>
    </source>
</evidence>
<gene>
    <name evidence="6" type="ORF">GQE99_00380</name>
</gene>
<protein>
    <recommendedName>
        <fullName evidence="5">Acyl-CoA dehydrogenase/oxidase C-terminal domain-containing protein</fullName>
    </recommendedName>
</protein>
<dbReference type="InterPro" id="IPR036250">
    <property type="entry name" value="AcylCo_DH-like_C"/>
</dbReference>
<dbReference type="GO" id="GO:0003995">
    <property type="term" value="F:acyl-CoA dehydrogenase activity"/>
    <property type="evidence" value="ECO:0007669"/>
    <property type="project" value="TreeGrafter"/>
</dbReference>
<sequence length="303" mass="31393">MSFDLTPGEDLRQILDAAETMLGTHYPVARLGEGQVDDLAPLEDFGAFALAVAEDDGGAGFTLVEEAQLHVALGRHLVTPRALATAVARRLDAGATVCAGVAEGEGWLALDPDGAEAILVRDGGGLVLAALGDTTPVEALGHAMPMARVAPGADNRRADAATEAVARLLTSAQLLGVATGACDLAVEYARTREQFGRPIGSFQAIKHQAADMAIGIEQVSALVDMAAIALRDGHEDAGFQLSALARLAPRVALANARTGIQIHGGIGFSAEADAHLYLKQAHVLRQFLGADDIMSHSAPLTPY</sequence>